<dbReference type="AlphaFoldDB" id="A0A4S8LA90"/>
<proteinExistence type="predicted"/>
<organism evidence="2 3">
    <name type="scientific">Dendrothele bispora (strain CBS 962.96)</name>
    <dbReference type="NCBI Taxonomy" id="1314807"/>
    <lineage>
        <taxon>Eukaryota</taxon>
        <taxon>Fungi</taxon>
        <taxon>Dikarya</taxon>
        <taxon>Basidiomycota</taxon>
        <taxon>Agaricomycotina</taxon>
        <taxon>Agaricomycetes</taxon>
        <taxon>Agaricomycetidae</taxon>
        <taxon>Agaricales</taxon>
        <taxon>Agaricales incertae sedis</taxon>
        <taxon>Dendrothele</taxon>
    </lineage>
</organism>
<evidence type="ECO:0000313" key="2">
    <source>
        <dbReference type="EMBL" id="THU85716.1"/>
    </source>
</evidence>
<keyword evidence="3" id="KW-1185">Reference proteome</keyword>
<dbReference type="EMBL" id="ML179534">
    <property type="protein sequence ID" value="THU85716.1"/>
    <property type="molecule type" value="Genomic_DNA"/>
</dbReference>
<evidence type="ECO:0000313" key="3">
    <source>
        <dbReference type="Proteomes" id="UP000297245"/>
    </source>
</evidence>
<dbReference type="Proteomes" id="UP000297245">
    <property type="component" value="Unassembled WGS sequence"/>
</dbReference>
<keyword evidence="1" id="KW-0732">Signal</keyword>
<evidence type="ECO:0008006" key="4">
    <source>
        <dbReference type="Google" id="ProtNLM"/>
    </source>
</evidence>
<sequence length="196" mass="21771">MVLLRSTWTLLVLVDVGRSIPAQTCCYASSNPECSATPHTTRESAFTAQHSPHRGLIDDVPKEIGYFFCGSIGAYRTCDSLRPHSLVHPLFLRVSTLMLHLPFQGPFCLSINSIYIYFVQLCAIYRLIIRTICVNRSSIHPGTNIEVTSKFPKSNCADNALSWTWVCSCSTCECPERASFLLTADNVATTAFDDHS</sequence>
<name>A0A4S8LA90_DENBC</name>
<feature type="signal peptide" evidence="1">
    <location>
        <begin position="1"/>
        <end position="19"/>
    </location>
</feature>
<accession>A0A4S8LA90</accession>
<gene>
    <name evidence="2" type="ORF">K435DRAFT_384623</name>
</gene>
<reference evidence="2 3" key="1">
    <citation type="journal article" date="2019" name="Nat. Ecol. Evol.">
        <title>Megaphylogeny resolves global patterns of mushroom evolution.</title>
        <authorList>
            <person name="Varga T."/>
            <person name="Krizsan K."/>
            <person name="Foldi C."/>
            <person name="Dima B."/>
            <person name="Sanchez-Garcia M."/>
            <person name="Sanchez-Ramirez S."/>
            <person name="Szollosi G.J."/>
            <person name="Szarkandi J.G."/>
            <person name="Papp V."/>
            <person name="Albert L."/>
            <person name="Andreopoulos W."/>
            <person name="Angelini C."/>
            <person name="Antonin V."/>
            <person name="Barry K.W."/>
            <person name="Bougher N.L."/>
            <person name="Buchanan P."/>
            <person name="Buyck B."/>
            <person name="Bense V."/>
            <person name="Catcheside P."/>
            <person name="Chovatia M."/>
            <person name="Cooper J."/>
            <person name="Damon W."/>
            <person name="Desjardin D."/>
            <person name="Finy P."/>
            <person name="Geml J."/>
            <person name="Haridas S."/>
            <person name="Hughes K."/>
            <person name="Justo A."/>
            <person name="Karasinski D."/>
            <person name="Kautmanova I."/>
            <person name="Kiss B."/>
            <person name="Kocsube S."/>
            <person name="Kotiranta H."/>
            <person name="LaButti K.M."/>
            <person name="Lechner B.E."/>
            <person name="Liimatainen K."/>
            <person name="Lipzen A."/>
            <person name="Lukacs Z."/>
            <person name="Mihaltcheva S."/>
            <person name="Morgado L.N."/>
            <person name="Niskanen T."/>
            <person name="Noordeloos M.E."/>
            <person name="Ohm R.A."/>
            <person name="Ortiz-Santana B."/>
            <person name="Ovrebo C."/>
            <person name="Racz N."/>
            <person name="Riley R."/>
            <person name="Savchenko A."/>
            <person name="Shiryaev A."/>
            <person name="Soop K."/>
            <person name="Spirin V."/>
            <person name="Szebenyi C."/>
            <person name="Tomsovsky M."/>
            <person name="Tulloss R.E."/>
            <person name="Uehling J."/>
            <person name="Grigoriev I.V."/>
            <person name="Vagvolgyi C."/>
            <person name="Papp T."/>
            <person name="Martin F.M."/>
            <person name="Miettinen O."/>
            <person name="Hibbett D.S."/>
            <person name="Nagy L.G."/>
        </authorList>
    </citation>
    <scope>NUCLEOTIDE SEQUENCE [LARGE SCALE GENOMIC DNA]</scope>
    <source>
        <strain evidence="2 3">CBS 962.96</strain>
    </source>
</reference>
<feature type="chain" id="PRO_5020646525" description="Secreted protein" evidence="1">
    <location>
        <begin position="20"/>
        <end position="196"/>
    </location>
</feature>
<evidence type="ECO:0000256" key="1">
    <source>
        <dbReference type="SAM" id="SignalP"/>
    </source>
</evidence>
<protein>
    <recommendedName>
        <fullName evidence="4">Secreted protein</fullName>
    </recommendedName>
</protein>